<dbReference type="AlphaFoldDB" id="A0A6H0TPR4"/>
<name>A0A6H0TPR4_BACTU</name>
<reference evidence="2" key="1">
    <citation type="submission" date="2019-02" db="EMBL/GenBank/DDBJ databases">
        <title>Structural and Functional analysis of Lanthipeptide from Bacillus thuringiensis serovar andalousiensis B23193.</title>
        <authorList>
            <person name="Andreeva J.V."/>
            <person name="Grigoreva A."/>
        </authorList>
    </citation>
    <scope>NUCLEOTIDE SEQUENCE [LARGE SCALE GENOMIC DNA]</scope>
    <source>
        <strain evidence="2">B23193</strain>
    </source>
</reference>
<organism evidence="1 2">
    <name type="scientific">Bacillus thuringiensis serovar andalousiensis</name>
    <dbReference type="NCBI Taxonomy" id="257985"/>
    <lineage>
        <taxon>Bacteria</taxon>
        <taxon>Bacillati</taxon>
        <taxon>Bacillota</taxon>
        <taxon>Bacilli</taxon>
        <taxon>Bacillales</taxon>
        <taxon>Bacillaceae</taxon>
        <taxon>Bacillus</taxon>
        <taxon>Bacillus cereus group</taxon>
    </lineage>
</organism>
<dbReference type="EMBL" id="CP035727">
    <property type="protein sequence ID" value="QIW22437.1"/>
    <property type="molecule type" value="Genomic_DNA"/>
</dbReference>
<proteinExistence type="predicted"/>
<protein>
    <submittedName>
        <fullName evidence="1">Uncharacterized protein</fullName>
    </submittedName>
</protein>
<sequence>MGTESRVLPEHLEKAAELEKERKECIQNRTLLYKQMEQVNGKGDTIAYFELHDLYQKQNRRDLEISKELSAMYFKKMKNDSSKERKQVLDVADRLEKVGGRKEVVDSIRRNS</sequence>
<dbReference type="Proteomes" id="UP000501374">
    <property type="component" value="Chromosome"/>
</dbReference>
<accession>A0A6H0TPR4</accession>
<gene>
    <name evidence="1" type="ORF">EVG22_31070</name>
</gene>
<dbReference type="RefSeq" id="WP_172555928.1">
    <property type="nucleotide sequence ID" value="NZ_CP035727.2"/>
</dbReference>
<evidence type="ECO:0000313" key="2">
    <source>
        <dbReference type="Proteomes" id="UP000501374"/>
    </source>
</evidence>
<evidence type="ECO:0000313" key="1">
    <source>
        <dbReference type="EMBL" id="QIW22437.1"/>
    </source>
</evidence>